<dbReference type="Pfam" id="PF06452">
    <property type="entry name" value="CBM9_1"/>
    <property type="match status" value="1"/>
</dbReference>
<dbReference type="InterPro" id="IPR010502">
    <property type="entry name" value="Carb-bd_dom_fam9"/>
</dbReference>
<evidence type="ECO:0000313" key="4">
    <source>
        <dbReference type="Proteomes" id="UP001409291"/>
    </source>
</evidence>
<reference evidence="3 4" key="1">
    <citation type="submission" date="2024-04" db="EMBL/GenBank/DDBJ databases">
        <title>WGS of bacteria from Torrens River.</title>
        <authorList>
            <person name="Wyrsch E.R."/>
            <person name="Drigo B."/>
        </authorList>
    </citation>
    <scope>NUCLEOTIDE SEQUENCE [LARGE SCALE GENOMIC DNA]</scope>
    <source>
        <strain evidence="3 4">TWI391</strain>
    </source>
</reference>
<name>A0ABV0BUW7_9SPHI</name>
<dbReference type="Gene3D" id="2.60.40.1190">
    <property type="match status" value="1"/>
</dbReference>
<dbReference type="RefSeq" id="WP_346581532.1">
    <property type="nucleotide sequence ID" value="NZ_JBDJLH010000012.1"/>
</dbReference>
<feature type="signal peptide" evidence="1">
    <location>
        <begin position="1"/>
        <end position="19"/>
    </location>
</feature>
<feature type="domain" description="Carbohydrate-binding" evidence="2">
    <location>
        <begin position="47"/>
        <end position="141"/>
    </location>
</feature>
<keyword evidence="4" id="KW-1185">Reference proteome</keyword>
<organism evidence="3 4">
    <name type="scientific">Sphingobacterium kitahiroshimense</name>
    <dbReference type="NCBI Taxonomy" id="470446"/>
    <lineage>
        <taxon>Bacteria</taxon>
        <taxon>Pseudomonadati</taxon>
        <taxon>Bacteroidota</taxon>
        <taxon>Sphingobacteriia</taxon>
        <taxon>Sphingobacteriales</taxon>
        <taxon>Sphingobacteriaceae</taxon>
        <taxon>Sphingobacterium</taxon>
    </lineage>
</organism>
<evidence type="ECO:0000313" key="3">
    <source>
        <dbReference type="EMBL" id="MEN5378364.1"/>
    </source>
</evidence>
<protein>
    <submittedName>
        <fullName evidence="3">Carbohydrate-binding family 9-like protein</fullName>
    </submittedName>
</protein>
<dbReference type="CDD" id="cd09620">
    <property type="entry name" value="CBM9_like_3"/>
    <property type="match status" value="1"/>
</dbReference>
<keyword evidence="1" id="KW-0732">Signal</keyword>
<comment type="caution">
    <text evidence="3">The sequence shown here is derived from an EMBL/GenBank/DDBJ whole genome shotgun (WGS) entry which is preliminary data.</text>
</comment>
<dbReference type="Proteomes" id="UP001409291">
    <property type="component" value="Unassembled WGS sequence"/>
</dbReference>
<accession>A0ABV0BUW7</accession>
<evidence type="ECO:0000256" key="1">
    <source>
        <dbReference type="SAM" id="SignalP"/>
    </source>
</evidence>
<gene>
    <name evidence="3" type="ORF">ABE541_13960</name>
</gene>
<feature type="chain" id="PRO_5047182240" evidence="1">
    <location>
        <begin position="20"/>
        <end position="366"/>
    </location>
</feature>
<dbReference type="PANTHER" id="PTHR35532">
    <property type="entry name" value="SIMILAR TO POLYHYDROXYALKANOATE DEPOLYMERASE"/>
    <property type="match status" value="1"/>
</dbReference>
<dbReference type="SUPFAM" id="SSF49344">
    <property type="entry name" value="CBD9-like"/>
    <property type="match status" value="1"/>
</dbReference>
<proteinExistence type="predicted"/>
<sequence length="366" mass="43480">MNKSIFTLVFLCCFLNSYAQNSIQDFLALQSIPKTYPVLKISEPLIIDGKDDEISWTKAKTINNFEDIQGGEHKKPLYKTEVKMLWDSTYLYVYAKLYEPHIWADIYKHDEIVYLNNDFEIFLKPNLYQAEYYEIEVNPLHTIFDLMLPKPYRFGGQAITHWDVKNLKSAVHINGTLNNPQDIDTYWSVEFAIPHQSLYAFGKSSMPKANDYWLCNFSRVQWQHDITNNHYSRKKENNKPLVEDNWVWSPIGLINMHYPERWGYIQFVEQAQKQEATLPNSYAVTKLAWNIHYLQQLFKKENRRYSDQLTKLSLYNQYLLPALKDYEVTLDLSKDKQSYSMKIKEKQSKKIQVSLDHRGNFDLYNQ</sequence>
<dbReference type="EMBL" id="JBDJNQ010000006">
    <property type="protein sequence ID" value="MEN5378364.1"/>
    <property type="molecule type" value="Genomic_DNA"/>
</dbReference>
<evidence type="ECO:0000259" key="2">
    <source>
        <dbReference type="Pfam" id="PF06452"/>
    </source>
</evidence>
<dbReference type="PANTHER" id="PTHR35532:SF5">
    <property type="entry name" value="CARBOHYDRATE-BINDING DOMAIN-CONTAINING PROTEIN"/>
    <property type="match status" value="1"/>
</dbReference>